<comment type="caution">
    <text evidence="1">The sequence shown here is derived from an EMBL/GenBank/DDBJ whole genome shotgun (WGS) entry which is preliminary data.</text>
</comment>
<dbReference type="STRING" id="1408254.T458_14970"/>
<dbReference type="RefSeq" id="WP_023556876.1">
    <property type="nucleotide sequence ID" value="NZ_KI629785.1"/>
</dbReference>
<dbReference type="eggNOG" id="ENOG5033ASM">
    <property type="taxonomic scope" value="Bacteria"/>
</dbReference>
<dbReference type="EMBL" id="AYJU01000017">
    <property type="protein sequence ID" value="EST53808.1"/>
    <property type="molecule type" value="Genomic_DNA"/>
</dbReference>
<protein>
    <submittedName>
        <fullName evidence="1">Uncharacterized protein</fullName>
    </submittedName>
</protein>
<organism evidence="1 2">
    <name type="scientific">Brevibacillus panacihumi W25</name>
    <dbReference type="NCBI Taxonomy" id="1408254"/>
    <lineage>
        <taxon>Bacteria</taxon>
        <taxon>Bacillati</taxon>
        <taxon>Bacillota</taxon>
        <taxon>Bacilli</taxon>
        <taxon>Bacillales</taxon>
        <taxon>Paenibacillaceae</taxon>
        <taxon>Brevibacillus</taxon>
    </lineage>
</organism>
<dbReference type="PATRIC" id="fig|1408254.3.peg.2925"/>
<evidence type="ECO:0000313" key="2">
    <source>
        <dbReference type="Proteomes" id="UP000017973"/>
    </source>
</evidence>
<reference evidence="1 2" key="1">
    <citation type="journal article" date="2014" name="Genome Announc.">
        <title>Draft Genome Sequence of Brevibacillus panacihumi Strain W25, a Halotolerant Hydrocarbon-Degrading Bacterium.</title>
        <authorList>
            <person name="Wang X."/>
            <person name="Jin D."/>
            <person name="Zhou L."/>
            <person name="Wu L."/>
            <person name="An W."/>
            <person name="Chen Y."/>
            <person name="Zhao L."/>
        </authorList>
    </citation>
    <scope>NUCLEOTIDE SEQUENCE [LARGE SCALE GENOMIC DNA]</scope>
    <source>
        <strain evidence="1 2">W25</strain>
    </source>
</reference>
<gene>
    <name evidence="1" type="ORF">T458_14970</name>
</gene>
<name>V6MEJ8_9BACL</name>
<dbReference type="Proteomes" id="UP000017973">
    <property type="component" value="Unassembled WGS sequence"/>
</dbReference>
<evidence type="ECO:0000313" key="1">
    <source>
        <dbReference type="EMBL" id="EST53808.1"/>
    </source>
</evidence>
<sequence length="204" mass="23022">MKNLKVSILSASLLLIICLGLFTINSLSVQASSKEKIISFHAQVKPYEKLAELEKEATIIVQGVFTGERKSNPLDLSKGKLFSSDSMVEVKRVIKGDLEGKENIIVYEPGYIRDEDSTFVTIDGYTLLNERGKYTLFLKPVDGLDGYAIVGLFQGKYNHDIQKSGNKVMPSFDLDQLAKVDYFGEHVQQFNQLKEEVLNKYSWE</sequence>
<proteinExistence type="predicted"/>
<dbReference type="AlphaFoldDB" id="V6MEJ8"/>
<accession>V6MEJ8</accession>
<keyword evidence="2" id="KW-1185">Reference proteome</keyword>
<dbReference type="OrthoDB" id="2611907at2"/>
<dbReference type="HOGENOM" id="CLU_1358300_0_0_9"/>